<dbReference type="Proteomes" id="UP000632377">
    <property type="component" value="Unassembled WGS sequence"/>
</dbReference>
<protein>
    <submittedName>
        <fullName evidence="1">Uncharacterized protein</fullName>
    </submittedName>
</protein>
<evidence type="ECO:0000313" key="2">
    <source>
        <dbReference type="Proteomes" id="UP000632377"/>
    </source>
</evidence>
<reference evidence="1 2" key="1">
    <citation type="submission" date="2021-01" db="EMBL/GenBank/DDBJ databases">
        <title>Genome public.</title>
        <authorList>
            <person name="Liu C."/>
            <person name="Sun Q."/>
        </authorList>
    </citation>
    <scope>NUCLEOTIDE SEQUENCE [LARGE SCALE GENOMIC DNA]</scope>
    <source>
        <strain evidence="1 2">YIM B02515</strain>
    </source>
</reference>
<comment type="caution">
    <text evidence="1">The sequence shown here is derived from an EMBL/GenBank/DDBJ whole genome shotgun (WGS) entry which is preliminary data.</text>
</comment>
<organism evidence="1 2">
    <name type="scientific">Clostridium rhizosphaerae</name>
    <dbReference type="NCBI Taxonomy" id="2803861"/>
    <lineage>
        <taxon>Bacteria</taxon>
        <taxon>Bacillati</taxon>
        <taxon>Bacillota</taxon>
        <taxon>Clostridia</taxon>
        <taxon>Eubacteriales</taxon>
        <taxon>Clostridiaceae</taxon>
        <taxon>Clostridium</taxon>
    </lineage>
</organism>
<dbReference type="EMBL" id="JAESWC010000002">
    <property type="protein sequence ID" value="MBL4935922.1"/>
    <property type="molecule type" value="Genomic_DNA"/>
</dbReference>
<proteinExistence type="predicted"/>
<evidence type="ECO:0000313" key="1">
    <source>
        <dbReference type="EMBL" id="MBL4935922.1"/>
    </source>
</evidence>
<keyword evidence="2" id="KW-1185">Reference proteome</keyword>
<gene>
    <name evidence="1" type="ORF">JK636_09130</name>
</gene>
<sequence>MSNYLQPTSQNACRQLPGTIFRIFIPAGTTINLLNLIELTSPTGICLILRLPFLSGECGTSRHHEYEDIFDRIRQAGGRIESVNQ</sequence>
<accession>A0ABS1T9Z9</accession>
<name>A0ABS1T9Z9_9CLOT</name>
<dbReference type="RefSeq" id="WP_202748506.1">
    <property type="nucleotide sequence ID" value="NZ_JAESWC010000002.1"/>
</dbReference>